<protein>
    <submittedName>
        <fullName evidence="2">M50 family peptidase</fullName>
    </submittedName>
</protein>
<keyword evidence="1" id="KW-0812">Transmembrane</keyword>
<feature type="transmembrane region" description="Helical" evidence="1">
    <location>
        <begin position="72"/>
        <end position="95"/>
    </location>
</feature>
<evidence type="ECO:0000313" key="3">
    <source>
        <dbReference type="Proteomes" id="UP000261704"/>
    </source>
</evidence>
<evidence type="ECO:0000256" key="1">
    <source>
        <dbReference type="SAM" id="Phobius"/>
    </source>
</evidence>
<feature type="transmembrane region" description="Helical" evidence="1">
    <location>
        <begin position="192"/>
        <end position="214"/>
    </location>
</feature>
<dbReference type="EMBL" id="CP032125">
    <property type="protein sequence ID" value="AXX98454.1"/>
    <property type="molecule type" value="Genomic_DNA"/>
</dbReference>
<dbReference type="PANTHER" id="PTHR33979">
    <property type="entry name" value="OS02G0221600 PROTEIN"/>
    <property type="match status" value="1"/>
</dbReference>
<dbReference type="Proteomes" id="UP000261704">
    <property type="component" value="Chromosome"/>
</dbReference>
<sequence length="229" mass="24982">MKVVRGHWQMLVITAAIFLLWFTPVIIPLKILIVFFHELSHALAAWITGGSVESIRISPQQGGVTVTRGGNVFLLMSAGYLGSLLIGVLLFLGAVRSHADRIMMAVLGAVMLLIAALYIRDVFALAFITGGGVLMLVVARFLSRDVNDLVLRVVGLTSMIYVPMDIFSDTIARSEMRSDAYMLADRFGGATMMWGGLWLLVSLVVIGLCLRYGLGRHSNISNPRETPST</sequence>
<dbReference type="Pfam" id="PF13398">
    <property type="entry name" value="Peptidase_M50B"/>
    <property type="match status" value="1"/>
</dbReference>
<feature type="transmembrane region" description="Helical" evidence="1">
    <location>
        <begin position="125"/>
        <end position="142"/>
    </location>
</feature>
<evidence type="ECO:0000313" key="2">
    <source>
        <dbReference type="EMBL" id="AXX98454.1"/>
    </source>
</evidence>
<gene>
    <name evidence="2" type="ORF">BAR1_11260</name>
</gene>
<keyword evidence="1" id="KW-0472">Membrane</keyword>
<dbReference type="InterPro" id="IPR049500">
    <property type="entry name" value="Peptidase_M50B-like"/>
</dbReference>
<accession>A0A347UHX6</accession>
<dbReference type="OrthoDB" id="5381474at2"/>
<organism evidence="2 3">
    <name type="scientific">Profundibacter amoris</name>
    <dbReference type="NCBI Taxonomy" id="2171755"/>
    <lineage>
        <taxon>Bacteria</taxon>
        <taxon>Pseudomonadati</taxon>
        <taxon>Pseudomonadota</taxon>
        <taxon>Alphaproteobacteria</taxon>
        <taxon>Rhodobacterales</taxon>
        <taxon>Paracoccaceae</taxon>
        <taxon>Profundibacter</taxon>
    </lineage>
</organism>
<feature type="transmembrane region" description="Helical" evidence="1">
    <location>
        <begin position="102"/>
        <end position="119"/>
    </location>
</feature>
<dbReference type="KEGG" id="pamo:BAR1_11260"/>
<feature type="transmembrane region" description="Helical" evidence="1">
    <location>
        <begin position="12"/>
        <end position="36"/>
    </location>
</feature>
<reference evidence="2 3" key="1">
    <citation type="submission" date="2018-09" db="EMBL/GenBank/DDBJ databases">
        <title>Profundibacter amoris BAR1 gen. nov., sp. nov., a new member of the Roseobacter clade isolated at Lokis Castle Vent Field on the Arctic Mid-Oceanic Ridge.</title>
        <authorList>
            <person name="Le Moine Bauer S."/>
            <person name="Sjoeberg A.G."/>
            <person name="L'Haridon S."/>
            <person name="Stokke R."/>
            <person name="Roalkvam I."/>
            <person name="Steen I.H."/>
            <person name="Dahle H."/>
        </authorList>
    </citation>
    <scope>NUCLEOTIDE SEQUENCE [LARGE SCALE GENOMIC DNA]</scope>
    <source>
        <strain evidence="2 3">BAR1</strain>
    </source>
</reference>
<feature type="transmembrane region" description="Helical" evidence="1">
    <location>
        <begin position="149"/>
        <end position="172"/>
    </location>
</feature>
<dbReference type="PANTHER" id="PTHR33979:SF2">
    <property type="entry name" value="PEPTIDASE M50B-LIKE-DOMAIN-CONTAINING PROTEIN"/>
    <property type="match status" value="1"/>
</dbReference>
<keyword evidence="1" id="KW-1133">Transmembrane helix</keyword>
<name>A0A347UHX6_9RHOB</name>
<dbReference type="AlphaFoldDB" id="A0A347UHX6"/>
<keyword evidence="3" id="KW-1185">Reference proteome</keyword>
<proteinExistence type="predicted"/>